<comment type="similarity">
    <text evidence="1 5">Belongs to the MreC family.</text>
</comment>
<dbReference type="Proteomes" id="UP000824225">
    <property type="component" value="Unassembled WGS sequence"/>
</dbReference>
<dbReference type="InterPro" id="IPR042177">
    <property type="entry name" value="Cell/Rod_1"/>
</dbReference>
<feature type="coiled-coil region" evidence="6">
    <location>
        <begin position="66"/>
        <end position="100"/>
    </location>
</feature>
<dbReference type="PANTHER" id="PTHR34138">
    <property type="entry name" value="CELL SHAPE-DETERMINING PROTEIN MREC"/>
    <property type="match status" value="1"/>
</dbReference>
<feature type="domain" description="Rod shape-determining protein MreC beta-barrel core" evidence="8">
    <location>
        <begin position="129"/>
        <end position="266"/>
    </location>
</feature>
<keyword evidence="6" id="KW-0175">Coiled coil</keyword>
<evidence type="ECO:0000256" key="1">
    <source>
        <dbReference type="ARBA" id="ARBA00009369"/>
    </source>
</evidence>
<evidence type="ECO:0000313" key="10">
    <source>
        <dbReference type="Proteomes" id="UP000824225"/>
    </source>
</evidence>
<feature type="compositionally biased region" description="Low complexity" evidence="7">
    <location>
        <begin position="302"/>
        <end position="318"/>
    </location>
</feature>
<proteinExistence type="inferred from homology"/>
<dbReference type="PIRSF" id="PIRSF038471">
    <property type="entry name" value="MreC"/>
    <property type="match status" value="1"/>
</dbReference>
<protein>
    <recommendedName>
        <fullName evidence="2 5">Cell shape-determining protein MreC</fullName>
    </recommendedName>
    <alternativeName>
        <fullName evidence="4 5">Cell shape protein MreC</fullName>
    </alternativeName>
</protein>
<dbReference type="InterPro" id="IPR007221">
    <property type="entry name" value="MreC"/>
</dbReference>
<evidence type="ECO:0000256" key="5">
    <source>
        <dbReference type="PIRNR" id="PIRNR038471"/>
    </source>
</evidence>
<evidence type="ECO:0000259" key="8">
    <source>
        <dbReference type="Pfam" id="PF04085"/>
    </source>
</evidence>
<dbReference type="Pfam" id="PF04085">
    <property type="entry name" value="MreC"/>
    <property type="match status" value="1"/>
</dbReference>
<evidence type="ECO:0000256" key="4">
    <source>
        <dbReference type="ARBA" id="ARBA00032089"/>
    </source>
</evidence>
<accession>A0A9D2KMD3</accession>
<organism evidence="9 10">
    <name type="scientific">Candidatus Mailhella merdigallinarum</name>
    <dbReference type="NCBI Taxonomy" id="2838658"/>
    <lineage>
        <taxon>Bacteria</taxon>
        <taxon>Pseudomonadati</taxon>
        <taxon>Thermodesulfobacteriota</taxon>
        <taxon>Desulfovibrionia</taxon>
        <taxon>Desulfovibrionales</taxon>
        <taxon>Desulfovibrionaceae</taxon>
        <taxon>Mailhella</taxon>
    </lineage>
</organism>
<evidence type="ECO:0000256" key="6">
    <source>
        <dbReference type="SAM" id="Coils"/>
    </source>
</evidence>
<dbReference type="EMBL" id="DXAN01000013">
    <property type="protein sequence ID" value="HJA08418.1"/>
    <property type="molecule type" value="Genomic_DNA"/>
</dbReference>
<dbReference type="PANTHER" id="PTHR34138:SF1">
    <property type="entry name" value="CELL SHAPE-DETERMINING PROTEIN MREC"/>
    <property type="match status" value="1"/>
</dbReference>
<gene>
    <name evidence="9" type="ORF">H9962_04410</name>
</gene>
<comment type="function">
    <text evidence="5">Involved in formation and maintenance of cell shape.</text>
</comment>
<dbReference type="Gene3D" id="2.40.10.340">
    <property type="entry name" value="Rod shape-determining protein MreC, domain 1"/>
    <property type="match status" value="1"/>
</dbReference>
<dbReference type="AlphaFoldDB" id="A0A9D2KMD3"/>
<evidence type="ECO:0000256" key="2">
    <source>
        <dbReference type="ARBA" id="ARBA00013855"/>
    </source>
</evidence>
<feature type="region of interest" description="Disordered" evidence="7">
    <location>
        <begin position="275"/>
        <end position="318"/>
    </location>
</feature>
<dbReference type="InterPro" id="IPR042175">
    <property type="entry name" value="Cell/Rod_MreC_2"/>
</dbReference>
<name>A0A9D2KMD3_9BACT</name>
<evidence type="ECO:0000256" key="3">
    <source>
        <dbReference type="ARBA" id="ARBA00022960"/>
    </source>
</evidence>
<sequence>MSPRRILVLAVVALLAFLGLYTWNQRTGQWDALGANTGLEFSGAVLRVFQSVSDSVTGVWDRYLALVDVRAQNDELERRIHELEADRARAAEDRAELLRLRKLLHLDYPLEWPAVGARVMAGRMGSNAGLETLTLSRGYLTGATPGTPVSSWAGLVGRVLKAGPSTSVALLVTDAGSRVAVISSEGRVQGILAGGGPGAPLEMRFVRLNARVDVGEILVTSGVDSAYPKGIPVARVTAVSAGSSSMQEIRAVPLVDFAALEEVLLLEHPTGWFAPETGPVYTRKPPDISAESGSERGGAPGADGPDPLAGAAIDPEAL</sequence>
<evidence type="ECO:0000313" key="9">
    <source>
        <dbReference type="EMBL" id="HJA08418.1"/>
    </source>
</evidence>
<reference evidence="9" key="2">
    <citation type="submission" date="2021-04" db="EMBL/GenBank/DDBJ databases">
        <authorList>
            <person name="Gilroy R."/>
        </authorList>
    </citation>
    <scope>NUCLEOTIDE SEQUENCE</scope>
    <source>
        <strain evidence="9">CHK186-16707</strain>
    </source>
</reference>
<comment type="caution">
    <text evidence="9">The sequence shown here is derived from an EMBL/GenBank/DDBJ whole genome shotgun (WGS) entry which is preliminary data.</text>
</comment>
<dbReference type="InterPro" id="IPR055342">
    <property type="entry name" value="MreC_beta-barrel_core"/>
</dbReference>
<dbReference type="GO" id="GO:0008360">
    <property type="term" value="P:regulation of cell shape"/>
    <property type="evidence" value="ECO:0007669"/>
    <property type="project" value="UniProtKB-KW"/>
</dbReference>
<keyword evidence="3 5" id="KW-0133">Cell shape</keyword>
<dbReference type="Gene3D" id="2.40.10.350">
    <property type="entry name" value="Rod shape-determining protein MreC, domain 2"/>
    <property type="match status" value="1"/>
</dbReference>
<reference evidence="9" key="1">
    <citation type="journal article" date="2021" name="PeerJ">
        <title>Extensive microbial diversity within the chicken gut microbiome revealed by metagenomics and culture.</title>
        <authorList>
            <person name="Gilroy R."/>
            <person name="Ravi A."/>
            <person name="Getino M."/>
            <person name="Pursley I."/>
            <person name="Horton D.L."/>
            <person name="Alikhan N.F."/>
            <person name="Baker D."/>
            <person name="Gharbi K."/>
            <person name="Hall N."/>
            <person name="Watson M."/>
            <person name="Adriaenssens E.M."/>
            <person name="Foster-Nyarko E."/>
            <person name="Jarju S."/>
            <person name="Secka A."/>
            <person name="Antonio M."/>
            <person name="Oren A."/>
            <person name="Chaudhuri R.R."/>
            <person name="La Ragione R."/>
            <person name="Hildebrand F."/>
            <person name="Pallen M.J."/>
        </authorList>
    </citation>
    <scope>NUCLEOTIDE SEQUENCE</scope>
    <source>
        <strain evidence="9">CHK186-16707</strain>
    </source>
</reference>
<evidence type="ECO:0000256" key="7">
    <source>
        <dbReference type="SAM" id="MobiDB-lite"/>
    </source>
</evidence>
<dbReference type="GO" id="GO:0005886">
    <property type="term" value="C:plasma membrane"/>
    <property type="evidence" value="ECO:0007669"/>
    <property type="project" value="TreeGrafter"/>
</dbReference>